<organism evidence="1 2">
    <name type="scientific">Glonium stellatum</name>
    <dbReference type="NCBI Taxonomy" id="574774"/>
    <lineage>
        <taxon>Eukaryota</taxon>
        <taxon>Fungi</taxon>
        <taxon>Dikarya</taxon>
        <taxon>Ascomycota</taxon>
        <taxon>Pezizomycotina</taxon>
        <taxon>Dothideomycetes</taxon>
        <taxon>Pleosporomycetidae</taxon>
        <taxon>Gloniales</taxon>
        <taxon>Gloniaceae</taxon>
        <taxon>Glonium</taxon>
    </lineage>
</organism>
<dbReference type="PANTHER" id="PTHR37048">
    <property type="entry name" value="QUESTIONABLE PROTEIN"/>
    <property type="match status" value="1"/>
</dbReference>
<dbReference type="OrthoDB" id="3537171at2759"/>
<dbReference type="Proteomes" id="UP000250140">
    <property type="component" value="Unassembled WGS sequence"/>
</dbReference>
<dbReference type="EMBL" id="KV751134">
    <property type="protein sequence ID" value="OCL01424.1"/>
    <property type="molecule type" value="Genomic_DNA"/>
</dbReference>
<evidence type="ECO:0000313" key="1">
    <source>
        <dbReference type="EMBL" id="OCL01424.1"/>
    </source>
</evidence>
<reference evidence="1 2" key="1">
    <citation type="journal article" date="2016" name="Nat. Commun.">
        <title>Ectomycorrhizal ecology is imprinted in the genome of the dominant symbiotic fungus Cenococcum geophilum.</title>
        <authorList>
            <consortium name="DOE Joint Genome Institute"/>
            <person name="Peter M."/>
            <person name="Kohler A."/>
            <person name="Ohm R.A."/>
            <person name="Kuo A."/>
            <person name="Krutzmann J."/>
            <person name="Morin E."/>
            <person name="Arend M."/>
            <person name="Barry K.W."/>
            <person name="Binder M."/>
            <person name="Choi C."/>
            <person name="Clum A."/>
            <person name="Copeland A."/>
            <person name="Grisel N."/>
            <person name="Haridas S."/>
            <person name="Kipfer T."/>
            <person name="LaButti K."/>
            <person name="Lindquist E."/>
            <person name="Lipzen A."/>
            <person name="Maire R."/>
            <person name="Meier B."/>
            <person name="Mihaltcheva S."/>
            <person name="Molinier V."/>
            <person name="Murat C."/>
            <person name="Poggeler S."/>
            <person name="Quandt C.A."/>
            <person name="Sperisen C."/>
            <person name="Tritt A."/>
            <person name="Tisserant E."/>
            <person name="Crous P.W."/>
            <person name="Henrissat B."/>
            <person name="Nehls U."/>
            <person name="Egli S."/>
            <person name="Spatafora J.W."/>
            <person name="Grigoriev I.V."/>
            <person name="Martin F.M."/>
        </authorList>
    </citation>
    <scope>NUCLEOTIDE SEQUENCE [LARGE SCALE GENOMIC DNA]</scope>
    <source>
        <strain evidence="1 2">CBS 207.34</strain>
    </source>
</reference>
<sequence>TQRPPFQPVARTVTSEDVVQGRILFLPPFYETPANLVQRVFGKGPIDQGMFDHPVVICSRPVDERDSDDIVHFHIITSFRGKKLNEIYGKANKFHKERRSYYLPVSPTPPHPDAITKAGRKNFPSLRLQDGACLRWDSYVNVHDVYKISWFHLRSYSNVKTPLSLNYLLDQESLSRMLVRSKNLTGYVPGLQL</sequence>
<gene>
    <name evidence="1" type="ORF">AOQ84DRAFT_254469</name>
</gene>
<dbReference type="PANTHER" id="PTHR37048:SF2">
    <property type="entry name" value="QUESTIONABLE PROTEIN"/>
    <property type="match status" value="1"/>
</dbReference>
<protein>
    <submittedName>
        <fullName evidence="1">Uncharacterized protein</fullName>
    </submittedName>
</protein>
<name>A0A8E2JLB0_9PEZI</name>
<keyword evidence="2" id="KW-1185">Reference proteome</keyword>
<feature type="non-terminal residue" evidence="1">
    <location>
        <position position="1"/>
    </location>
</feature>
<accession>A0A8E2JLB0</accession>
<feature type="non-terminal residue" evidence="1">
    <location>
        <position position="193"/>
    </location>
</feature>
<proteinExistence type="predicted"/>
<dbReference type="AlphaFoldDB" id="A0A8E2JLB0"/>
<evidence type="ECO:0000313" key="2">
    <source>
        <dbReference type="Proteomes" id="UP000250140"/>
    </source>
</evidence>